<feature type="non-terminal residue" evidence="2">
    <location>
        <position position="1"/>
    </location>
</feature>
<dbReference type="Proteomes" id="UP000257109">
    <property type="component" value="Unassembled WGS sequence"/>
</dbReference>
<proteinExistence type="predicted"/>
<comment type="caution">
    <text evidence="2">The sequence shown here is derived from an EMBL/GenBank/DDBJ whole genome shotgun (WGS) entry which is preliminary data.</text>
</comment>
<evidence type="ECO:0000256" key="1">
    <source>
        <dbReference type="SAM" id="Phobius"/>
    </source>
</evidence>
<gene>
    <name evidence="2" type="ORF">CR513_47813</name>
</gene>
<dbReference type="CDD" id="cd09272">
    <property type="entry name" value="RNase_HI_RT_Ty1"/>
    <property type="match status" value="1"/>
</dbReference>
<evidence type="ECO:0000313" key="3">
    <source>
        <dbReference type="Proteomes" id="UP000257109"/>
    </source>
</evidence>
<dbReference type="OrthoDB" id="418757at2759"/>
<organism evidence="2 3">
    <name type="scientific">Mucuna pruriens</name>
    <name type="common">Velvet bean</name>
    <name type="synonym">Dolichos pruriens</name>
    <dbReference type="NCBI Taxonomy" id="157652"/>
    <lineage>
        <taxon>Eukaryota</taxon>
        <taxon>Viridiplantae</taxon>
        <taxon>Streptophyta</taxon>
        <taxon>Embryophyta</taxon>
        <taxon>Tracheophyta</taxon>
        <taxon>Spermatophyta</taxon>
        <taxon>Magnoliopsida</taxon>
        <taxon>eudicotyledons</taxon>
        <taxon>Gunneridae</taxon>
        <taxon>Pentapetalae</taxon>
        <taxon>rosids</taxon>
        <taxon>fabids</taxon>
        <taxon>Fabales</taxon>
        <taxon>Fabaceae</taxon>
        <taxon>Papilionoideae</taxon>
        <taxon>50 kb inversion clade</taxon>
        <taxon>NPAAA clade</taxon>
        <taxon>indigoferoid/millettioid clade</taxon>
        <taxon>Phaseoleae</taxon>
        <taxon>Mucuna</taxon>
    </lineage>
</organism>
<name>A0A371F2Z5_MUCPR</name>
<keyword evidence="3" id="KW-1185">Reference proteome</keyword>
<feature type="transmembrane region" description="Helical" evidence="1">
    <location>
        <begin position="17"/>
        <end position="34"/>
    </location>
</feature>
<dbReference type="EMBL" id="QJKJ01010810">
    <property type="protein sequence ID" value="RDX72662.1"/>
    <property type="molecule type" value="Genomic_DNA"/>
</dbReference>
<dbReference type="AlphaFoldDB" id="A0A371F2Z5"/>
<keyword evidence="1" id="KW-1133">Transmembrane helix</keyword>
<protein>
    <recommendedName>
        <fullName evidence="4">Reverse transcriptase Ty1/copia-type domain-containing protein</fullName>
    </recommendedName>
</protein>
<accession>A0A371F2Z5</accession>
<evidence type="ECO:0008006" key="4">
    <source>
        <dbReference type="Google" id="ProtNLM"/>
    </source>
</evidence>
<keyword evidence="1" id="KW-0812">Transmembrane</keyword>
<keyword evidence="1" id="KW-0472">Membrane</keyword>
<evidence type="ECO:0000313" key="2">
    <source>
        <dbReference type="EMBL" id="RDX72662.1"/>
    </source>
</evidence>
<sequence length="276" mass="32011">MCGVQIKKNQYTGLSKLLANGIGSLMILSFPLDLRKTLLTISGSKIIFLILYIDDILLATNDLGLFHETKKFFFRNFEMEDMSEASYACLKKHISIKYKRNSRWKSAQHHPFQFRKKINLVSHNVLKMIWNKNKWKQFRMHKLLGVSCMLKEQRNTCLHIGGLITLRCSDIHTQTLDTRKPTLGYVFLLVKGAISWKRAKQSIVAASIMEVEFVACFEATIQANWFQNFISRLGIVNNIVKSLKMYYDNSVVNDKYSKGVKHLELKYFVVKEEVVT</sequence>
<reference evidence="2" key="1">
    <citation type="submission" date="2018-05" db="EMBL/GenBank/DDBJ databases">
        <title>Draft genome of Mucuna pruriens seed.</title>
        <authorList>
            <person name="Nnadi N.E."/>
            <person name="Vos R."/>
            <person name="Hasami M.H."/>
            <person name="Devisetty U.K."/>
            <person name="Aguiy J.C."/>
        </authorList>
    </citation>
    <scope>NUCLEOTIDE SEQUENCE [LARGE SCALE GENOMIC DNA]</scope>
    <source>
        <strain evidence="2">JCA_2017</strain>
    </source>
</reference>